<proteinExistence type="predicted"/>
<evidence type="ECO:0000313" key="2">
    <source>
        <dbReference type="Proteomes" id="UP000027222"/>
    </source>
</evidence>
<protein>
    <submittedName>
        <fullName evidence="1">Uncharacterized protein</fullName>
    </submittedName>
</protein>
<dbReference type="Proteomes" id="UP000027222">
    <property type="component" value="Unassembled WGS sequence"/>
</dbReference>
<organism evidence="1 2">
    <name type="scientific">Galerina marginata (strain CBS 339.88)</name>
    <dbReference type="NCBI Taxonomy" id="685588"/>
    <lineage>
        <taxon>Eukaryota</taxon>
        <taxon>Fungi</taxon>
        <taxon>Dikarya</taxon>
        <taxon>Basidiomycota</taxon>
        <taxon>Agaricomycotina</taxon>
        <taxon>Agaricomycetes</taxon>
        <taxon>Agaricomycetidae</taxon>
        <taxon>Agaricales</taxon>
        <taxon>Agaricineae</taxon>
        <taxon>Strophariaceae</taxon>
        <taxon>Galerina</taxon>
    </lineage>
</organism>
<gene>
    <name evidence="1" type="ORF">GALMADRAFT_1035728</name>
</gene>
<keyword evidence="2" id="KW-1185">Reference proteome</keyword>
<sequence>MNRRQHLGFGFWLIFKSRRHRLAASQQPQCRVLHLPVLPLLHLHIHLLICFHQYQTHPLPNSQEIEFADGRYDDDAFILLICHNISVSTLATLSLACSSIISFFRPFSSSRLVARH</sequence>
<dbReference type="AlphaFoldDB" id="A0A067SP72"/>
<reference evidence="2" key="1">
    <citation type="journal article" date="2014" name="Proc. Natl. Acad. Sci. U.S.A.">
        <title>Extensive sampling of basidiomycete genomes demonstrates inadequacy of the white-rot/brown-rot paradigm for wood decay fungi.</title>
        <authorList>
            <person name="Riley R."/>
            <person name="Salamov A.A."/>
            <person name="Brown D.W."/>
            <person name="Nagy L.G."/>
            <person name="Floudas D."/>
            <person name="Held B.W."/>
            <person name="Levasseur A."/>
            <person name="Lombard V."/>
            <person name="Morin E."/>
            <person name="Otillar R."/>
            <person name="Lindquist E.A."/>
            <person name="Sun H."/>
            <person name="LaButti K.M."/>
            <person name="Schmutz J."/>
            <person name="Jabbour D."/>
            <person name="Luo H."/>
            <person name="Baker S.E."/>
            <person name="Pisabarro A.G."/>
            <person name="Walton J.D."/>
            <person name="Blanchette R.A."/>
            <person name="Henrissat B."/>
            <person name="Martin F."/>
            <person name="Cullen D."/>
            <person name="Hibbett D.S."/>
            <person name="Grigoriev I.V."/>
        </authorList>
    </citation>
    <scope>NUCLEOTIDE SEQUENCE [LARGE SCALE GENOMIC DNA]</scope>
    <source>
        <strain evidence="2">CBS 339.88</strain>
    </source>
</reference>
<name>A0A067SP72_GALM3</name>
<dbReference type="EMBL" id="KL142407">
    <property type="protein sequence ID" value="KDR68563.1"/>
    <property type="molecule type" value="Genomic_DNA"/>
</dbReference>
<evidence type="ECO:0000313" key="1">
    <source>
        <dbReference type="EMBL" id="KDR68563.1"/>
    </source>
</evidence>
<accession>A0A067SP72</accession>
<dbReference type="HOGENOM" id="CLU_2097057_0_0_1"/>